<feature type="region of interest" description="Disordered" evidence="1">
    <location>
        <begin position="47"/>
        <end position="79"/>
    </location>
</feature>
<dbReference type="AlphaFoldDB" id="A0A8S0U601"/>
<evidence type="ECO:0000256" key="1">
    <source>
        <dbReference type="SAM" id="MobiDB-lite"/>
    </source>
</evidence>
<proteinExistence type="predicted"/>
<name>A0A8S0U601_OLEEU</name>
<evidence type="ECO:0000313" key="2">
    <source>
        <dbReference type="EMBL" id="CAA3014244.1"/>
    </source>
</evidence>
<feature type="region of interest" description="Disordered" evidence="1">
    <location>
        <begin position="1"/>
        <end position="24"/>
    </location>
</feature>
<organism evidence="2 3">
    <name type="scientific">Olea europaea subsp. europaea</name>
    <dbReference type="NCBI Taxonomy" id="158383"/>
    <lineage>
        <taxon>Eukaryota</taxon>
        <taxon>Viridiplantae</taxon>
        <taxon>Streptophyta</taxon>
        <taxon>Embryophyta</taxon>
        <taxon>Tracheophyta</taxon>
        <taxon>Spermatophyta</taxon>
        <taxon>Magnoliopsida</taxon>
        <taxon>eudicotyledons</taxon>
        <taxon>Gunneridae</taxon>
        <taxon>Pentapetalae</taxon>
        <taxon>asterids</taxon>
        <taxon>lamiids</taxon>
        <taxon>Lamiales</taxon>
        <taxon>Oleaceae</taxon>
        <taxon>Oleeae</taxon>
        <taxon>Olea</taxon>
    </lineage>
</organism>
<dbReference type="Gramene" id="OE9A062413T1">
    <property type="protein sequence ID" value="OE9A062413C1"/>
    <property type="gene ID" value="OE9A062413"/>
</dbReference>
<keyword evidence="3" id="KW-1185">Reference proteome</keyword>
<sequence>MEQEGGELPSKSSQQLEAAPVETTADISAMKSARWLDFSGGVLTLASGAMMEHPKQNPKQSQPSQQPHLGRPKQMSKPS</sequence>
<evidence type="ECO:0000313" key="3">
    <source>
        <dbReference type="Proteomes" id="UP000594638"/>
    </source>
</evidence>
<reference evidence="2 3" key="1">
    <citation type="submission" date="2019-12" db="EMBL/GenBank/DDBJ databases">
        <authorList>
            <person name="Alioto T."/>
            <person name="Alioto T."/>
            <person name="Gomez Garrido J."/>
        </authorList>
    </citation>
    <scope>NUCLEOTIDE SEQUENCE [LARGE SCALE GENOMIC DNA]</scope>
</reference>
<feature type="compositionally biased region" description="Low complexity" evidence="1">
    <location>
        <begin position="57"/>
        <end position="67"/>
    </location>
</feature>
<gene>
    <name evidence="2" type="ORF">OLEA9_A062413</name>
</gene>
<accession>A0A8S0U601</accession>
<dbReference type="EMBL" id="CACTIH010007475">
    <property type="protein sequence ID" value="CAA3014244.1"/>
    <property type="molecule type" value="Genomic_DNA"/>
</dbReference>
<comment type="caution">
    <text evidence="2">The sequence shown here is derived from an EMBL/GenBank/DDBJ whole genome shotgun (WGS) entry which is preliminary data.</text>
</comment>
<dbReference type="Proteomes" id="UP000594638">
    <property type="component" value="Unassembled WGS sequence"/>
</dbReference>
<protein>
    <submittedName>
        <fullName evidence="2">Uncharacterized protein</fullName>
    </submittedName>
</protein>